<dbReference type="PROSITE" id="PS51671">
    <property type="entry name" value="ACT"/>
    <property type="match status" value="1"/>
</dbReference>
<gene>
    <name evidence="24" type="ORF">COV72_00735</name>
</gene>
<dbReference type="Pfam" id="PF01817">
    <property type="entry name" value="CM_2"/>
    <property type="match status" value="1"/>
</dbReference>
<dbReference type="PANTHER" id="PTHR21022">
    <property type="entry name" value="PREPHENATE DEHYDRATASE P PROTEIN"/>
    <property type="match status" value="1"/>
</dbReference>
<dbReference type="Pfam" id="PF01842">
    <property type="entry name" value="ACT"/>
    <property type="match status" value="1"/>
</dbReference>
<comment type="caution">
    <text evidence="24">The sequence shown here is derived from an EMBL/GenBank/DDBJ whole genome shotgun (WGS) entry which is preliminary data.</text>
</comment>
<dbReference type="InterPro" id="IPR010957">
    <property type="entry name" value="G/b/e-P-prot_chorismate_mutase"/>
</dbReference>
<dbReference type="SUPFAM" id="SSF55021">
    <property type="entry name" value="ACT-like"/>
    <property type="match status" value="1"/>
</dbReference>
<dbReference type="Gene3D" id="1.20.59.10">
    <property type="entry name" value="Chorismate mutase"/>
    <property type="match status" value="1"/>
</dbReference>
<dbReference type="EMBL" id="PCWA01000014">
    <property type="protein sequence ID" value="PIQ89854.1"/>
    <property type="molecule type" value="Genomic_DNA"/>
</dbReference>
<evidence type="ECO:0000256" key="17">
    <source>
        <dbReference type="ARBA" id="ARBA00031520"/>
    </source>
</evidence>
<evidence type="ECO:0000256" key="3">
    <source>
        <dbReference type="ARBA" id="ARBA00004496"/>
    </source>
</evidence>
<dbReference type="FunFam" id="3.40.190.10:FF:000034">
    <property type="entry name" value="Chorismate mutase/prephenate dehydratase"/>
    <property type="match status" value="1"/>
</dbReference>
<comment type="pathway">
    <text evidence="4">Amino-acid biosynthesis; L-phenylalanine biosynthesis; phenylpyruvate from prephenate: step 1/1.</text>
</comment>
<evidence type="ECO:0000256" key="16">
    <source>
        <dbReference type="ARBA" id="ARBA00031175"/>
    </source>
</evidence>
<dbReference type="InterPro" id="IPR045865">
    <property type="entry name" value="ACT-like_dom_sf"/>
</dbReference>
<dbReference type="PROSITE" id="PS51171">
    <property type="entry name" value="PREPHENATE_DEHYDR_3"/>
    <property type="match status" value="1"/>
</dbReference>
<dbReference type="UniPathway" id="UPA00120">
    <property type="reaction ID" value="UER00203"/>
</dbReference>
<dbReference type="Pfam" id="PF00800">
    <property type="entry name" value="PDT"/>
    <property type="match status" value="1"/>
</dbReference>
<dbReference type="Gene3D" id="3.30.70.260">
    <property type="match status" value="1"/>
</dbReference>
<dbReference type="InterPro" id="IPR008242">
    <property type="entry name" value="Chor_mutase/pphenate_deHydtase"/>
</dbReference>
<evidence type="ECO:0000256" key="10">
    <source>
        <dbReference type="ARBA" id="ARBA00022605"/>
    </source>
</evidence>
<dbReference type="GO" id="GO:0009094">
    <property type="term" value="P:L-phenylalanine biosynthetic process"/>
    <property type="evidence" value="ECO:0007669"/>
    <property type="project" value="UniProtKB-UniPathway"/>
</dbReference>
<evidence type="ECO:0000256" key="11">
    <source>
        <dbReference type="ARBA" id="ARBA00023141"/>
    </source>
</evidence>
<comment type="catalytic activity">
    <reaction evidence="1">
        <text>chorismate = prephenate</text>
        <dbReference type="Rhea" id="RHEA:13897"/>
        <dbReference type="ChEBI" id="CHEBI:29748"/>
        <dbReference type="ChEBI" id="CHEBI:29934"/>
        <dbReference type="EC" id="5.4.99.5"/>
    </reaction>
</comment>
<dbReference type="InterPro" id="IPR002701">
    <property type="entry name" value="CM_II_prokaryot"/>
</dbReference>
<keyword evidence="20" id="KW-0175">Coiled coil</keyword>
<dbReference type="UniPathway" id="UPA00121">
    <property type="reaction ID" value="UER00345"/>
</dbReference>
<feature type="domain" description="Chorismate mutase" evidence="21">
    <location>
        <begin position="1"/>
        <end position="89"/>
    </location>
</feature>
<dbReference type="SUPFAM" id="SSF48600">
    <property type="entry name" value="Chorismate mutase II"/>
    <property type="match status" value="1"/>
</dbReference>
<keyword evidence="14" id="KW-0456">Lyase</keyword>
<evidence type="ECO:0000259" key="22">
    <source>
        <dbReference type="PROSITE" id="PS51171"/>
    </source>
</evidence>
<dbReference type="AlphaFoldDB" id="A0A2H0M1Q5"/>
<dbReference type="Gene3D" id="3.40.190.10">
    <property type="entry name" value="Periplasmic binding protein-like II"/>
    <property type="match status" value="2"/>
</dbReference>
<dbReference type="FunFam" id="3.30.70.260:FF:000012">
    <property type="entry name" value="Prephenate dehydratase"/>
    <property type="match status" value="1"/>
</dbReference>
<feature type="coiled-coil region" evidence="20">
    <location>
        <begin position="5"/>
        <end position="32"/>
    </location>
</feature>
<evidence type="ECO:0000256" key="2">
    <source>
        <dbReference type="ARBA" id="ARBA00002364"/>
    </source>
</evidence>
<keyword evidence="13" id="KW-0413">Isomerase</keyword>
<evidence type="ECO:0000259" key="23">
    <source>
        <dbReference type="PROSITE" id="PS51671"/>
    </source>
</evidence>
<evidence type="ECO:0000256" key="1">
    <source>
        <dbReference type="ARBA" id="ARBA00000824"/>
    </source>
</evidence>
<evidence type="ECO:0000256" key="5">
    <source>
        <dbReference type="ARBA" id="ARBA00004817"/>
    </source>
</evidence>
<keyword evidence="10" id="KW-0028">Amino-acid biosynthesis</keyword>
<dbReference type="PROSITE" id="PS00858">
    <property type="entry name" value="PREPHENATE_DEHYDR_2"/>
    <property type="match status" value="1"/>
</dbReference>
<accession>A0A2H0M1Q5</accession>
<dbReference type="EC" id="5.4.99.5" evidence="6"/>
<dbReference type="NCBIfam" id="NF008865">
    <property type="entry name" value="PRK11898.1"/>
    <property type="match status" value="1"/>
</dbReference>
<feature type="site" description="Essential for prephenate dehydratase activity" evidence="19">
    <location>
        <position position="256"/>
    </location>
</feature>
<dbReference type="GO" id="GO:0004664">
    <property type="term" value="F:prephenate dehydratase activity"/>
    <property type="evidence" value="ECO:0007669"/>
    <property type="project" value="UniProtKB-EC"/>
</dbReference>
<dbReference type="EC" id="4.2.1.51" evidence="7"/>
<evidence type="ECO:0000256" key="8">
    <source>
        <dbReference type="ARBA" id="ARBA00014401"/>
    </source>
</evidence>
<keyword evidence="11" id="KW-0057">Aromatic amino acid biosynthesis</keyword>
<sequence>MKNNLERLRKQIDSLDAKLVDLINQRAKISQQIGKFKAQKKYPVYSPERESKIIRRLRHLNKGPINSNSLEAIYREIMSSSLSLEKSMRISYLGPEATFTHLASLKKFGSSVKYLPAHTISDVFINVEQDLADYGVVPVENSIEGAINHTLDMLVDSSLSICAQIKLSVSHNLLSRYKLPQIKKIYSNPQVFGQCRFWLRANLPHAELIEVSSTSRAAEIAAKEKNSACIASRLAGEVYKLALVAASIEDTKHNITRFLVVGKNESGATGKDKTSIAFSIKDKVGALQEMLAPFKKYKINLTKIESRPSKRKAWDYYFFIDLEGHMRDKNVKSAVDALSRQATYLRVLGSYPSID</sequence>
<evidence type="ECO:0000256" key="14">
    <source>
        <dbReference type="ARBA" id="ARBA00023239"/>
    </source>
</evidence>
<evidence type="ECO:0000256" key="18">
    <source>
        <dbReference type="ARBA" id="ARBA00047848"/>
    </source>
</evidence>
<dbReference type="NCBIfam" id="TIGR01807">
    <property type="entry name" value="CM_P2"/>
    <property type="match status" value="1"/>
</dbReference>
<keyword evidence="15" id="KW-0511">Multifunctional enzyme</keyword>
<comment type="catalytic activity">
    <reaction evidence="18">
        <text>prephenate + H(+) = 3-phenylpyruvate + CO2 + H2O</text>
        <dbReference type="Rhea" id="RHEA:21648"/>
        <dbReference type="ChEBI" id="CHEBI:15377"/>
        <dbReference type="ChEBI" id="CHEBI:15378"/>
        <dbReference type="ChEBI" id="CHEBI:16526"/>
        <dbReference type="ChEBI" id="CHEBI:18005"/>
        <dbReference type="ChEBI" id="CHEBI:29934"/>
        <dbReference type="EC" id="4.2.1.51"/>
    </reaction>
</comment>
<dbReference type="CDD" id="cd13630">
    <property type="entry name" value="PBP2_PDT_1"/>
    <property type="match status" value="1"/>
</dbReference>
<proteinExistence type="predicted"/>
<evidence type="ECO:0000313" key="25">
    <source>
        <dbReference type="Proteomes" id="UP000229641"/>
    </source>
</evidence>
<comment type="pathway">
    <text evidence="5">Metabolic intermediate biosynthesis; prephenate biosynthesis; prephenate from chorismate: step 1/1.</text>
</comment>
<evidence type="ECO:0000256" key="7">
    <source>
        <dbReference type="ARBA" id="ARBA00013147"/>
    </source>
</evidence>
<feature type="domain" description="Prephenate dehydratase" evidence="22">
    <location>
        <begin position="89"/>
        <end position="263"/>
    </location>
</feature>
<evidence type="ECO:0000256" key="20">
    <source>
        <dbReference type="SAM" id="Coils"/>
    </source>
</evidence>
<dbReference type="PROSITE" id="PS00857">
    <property type="entry name" value="PREPHENATE_DEHYDR_1"/>
    <property type="match status" value="1"/>
</dbReference>
<dbReference type="InterPro" id="IPR036263">
    <property type="entry name" value="Chorismate_II_sf"/>
</dbReference>
<dbReference type="CDD" id="cd04905">
    <property type="entry name" value="ACT_CM-PDT"/>
    <property type="match status" value="1"/>
</dbReference>
<dbReference type="GO" id="GO:0046417">
    <property type="term" value="P:chorismate metabolic process"/>
    <property type="evidence" value="ECO:0007669"/>
    <property type="project" value="InterPro"/>
</dbReference>
<evidence type="ECO:0000256" key="19">
    <source>
        <dbReference type="PIRSR" id="PIRSR001500-2"/>
    </source>
</evidence>
<dbReference type="Proteomes" id="UP000229641">
    <property type="component" value="Unassembled WGS sequence"/>
</dbReference>
<dbReference type="PROSITE" id="PS51168">
    <property type="entry name" value="CHORISMATE_MUT_2"/>
    <property type="match status" value="1"/>
</dbReference>
<evidence type="ECO:0000256" key="4">
    <source>
        <dbReference type="ARBA" id="ARBA00004741"/>
    </source>
</evidence>
<evidence type="ECO:0000256" key="6">
    <source>
        <dbReference type="ARBA" id="ARBA00012404"/>
    </source>
</evidence>
<evidence type="ECO:0000259" key="21">
    <source>
        <dbReference type="PROSITE" id="PS51168"/>
    </source>
</evidence>
<comment type="subcellular location">
    <subcellularLocation>
        <location evidence="3">Cytoplasm</location>
    </subcellularLocation>
</comment>
<protein>
    <recommendedName>
        <fullName evidence="8">Bifunctional chorismate mutase/prephenate dehydratase</fullName>
        <ecNumber evidence="7">4.2.1.51</ecNumber>
        <ecNumber evidence="6">5.4.99.5</ecNumber>
    </recommendedName>
    <alternativeName>
        <fullName evidence="17">Chorismate mutase-prephenate dehydratase</fullName>
    </alternativeName>
    <alternativeName>
        <fullName evidence="16">p-protein</fullName>
    </alternativeName>
</protein>
<dbReference type="PIRSF" id="PIRSF001500">
    <property type="entry name" value="Chor_mut_pdt_Ppr"/>
    <property type="match status" value="1"/>
</dbReference>
<keyword evidence="12" id="KW-0584">Phenylalanine biosynthesis</keyword>
<evidence type="ECO:0000313" key="24">
    <source>
        <dbReference type="EMBL" id="PIQ89854.1"/>
    </source>
</evidence>
<feature type="domain" description="ACT" evidence="23">
    <location>
        <begin position="275"/>
        <end position="352"/>
    </location>
</feature>
<evidence type="ECO:0000256" key="15">
    <source>
        <dbReference type="ARBA" id="ARBA00023268"/>
    </source>
</evidence>
<organism evidence="24 25">
    <name type="scientific">Candidatus Ghiorseimicrobium undicola</name>
    <dbReference type="NCBI Taxonomy" id="1974746"/>
    <lineage>
        <taxon>Bacteria</taxon>
        <taxon>Pseudomonadati</taxon>
        <taxon>Candidatus Omnitrophota</taxon>
        <taxon>Candidatus Ghiorseimicrobium</taxon>
    </lineage>
</organism>
<dbReference type="InterPro" id="IPR001086">
    <property type="entry name" value="Preph_deHydtase"/>
</dbReference>
<dbReference type="SUPFAM" id="SSF53850">
    <property type="entry name" value="Periplasmic binding protein-like II"/>
    <property type="match status" value="1"/>
</dbReference>
<dbReference type="GO" id="GO:0005737">
    <property type="term" value="C:cytoplasm"/>
    <property type="evidence" value="ECO:0007669"/>
    <property type="project" value="UniProtKB-SubCell"/>
</dbReference>
<dbReference type="SMART" id="SM00830">
    <property type="entry name" value="CM_2"/>
    <property type="match status" value="1"/>
</dbReference>
<keyword evidence="9" id="KW-0963">Cytoplasm</keyword>
<dbReference type="FunFam" id="3.40.190.10:FF:000029">
    <property type="entry name" value="Chorismate mutase/Prephenate dehydratase"/>
    <property type="match status" value="1"/>
</dbReference>
<dbReference type="InterPro" id="IPR036979">
    <property type="entry name" value="CM_dom_sf"/>
</dbReference>
<evidence type="ECO:0000256" key="13">
    <source>
        <dbReference type="ARBA" id="ARBA00023235"/>
    </source>
</evidence>
<dbReference type="InterPro" id="IPR018528">
    <property type="entry name" value="Preph_deHydtase_CS"/>
</dbReference>
<evidence type="ECO:0000256" key="9">
    <source>
        <dbReference type="ARBA" id="ARBA00022490"/>
    </source>
</evidence>
<dbReference type="PANTHER" id="PTHR21022:SF19">
    <property type="entry name" value="PREPHENATE DEHYDRATASE-RELATED"/>
    <property type="match status" value="1"/>
</dbReference>
<evidence type="ECO:0000256" key="12">
    <source>
        <dbReference type="ARBA" id="ARBA00023222"/>
    </source>
</evidence>
<dbReference type="GO" id="GO:0004106">
    <property type="term" value="F:chorismate mutase activity"/>
    <property type="evidence" value="ECO:0007669"/>
    <property type="project" value="UniProtKB-EC"/>
</dbReference>
<reference evidence="24 25" key="1">
    <citation type="submission" date="2017-09" db="EMBL/GenBank/DDBJ databases">
        <title>Depth-based differentiation of microbial function through sediment-hosted aquifers and enrichment of novel symbionts in the deep terrestrial subsurface.</title>
        <authorList>
            <person name="Probst A.J."/>
            <person name="Ladd B."/>
            <person name="Jarett J.K."/>
            <person name="Geller-Mcgrath D.E."/>
            <person name="Sieber C.M."/>
            <person name="Emerson J.B."/>
            <person name="Anantharaman K."/>
            <person name="Thomas B.C."/>
            <person name="Malmstrom R."/>
            <person name="Stieglmeier M."/>
            <person name="Klingl A."/>
            <person name="Woyke T."/>
            <person name="Ryan C.M."/>
            <person name="Banfield J.F."/>
        </authorList>
    </citation>
    <scope>NUCLEOTIDE SEQUENCE [LARGE SCALE GENOMIC DNA]</scope>
    <source>
        <strain evidence="24">CG11_big_fil_rev_8_21_14_0_20_42_13</strain>
    </source>
</reference>
<name>A0A2H0M1Q5_9BACT</name>
<comment type="function">
    <text evidence="2">Catalyzes the Claisen rearrangement of chorismate to prephenate and the decarboxylation/dehydration of prephenate to phenylpyruvate.</text>
</comment>
<dbReference type="InterPro" id="IPR002912">
    <property type="entry name" value="ACT_dom"/>
</dbReference>